<reference evidence="1 2" key="1">
    <citation type="submission" date="2015-04" db="EMBL/GenBank/DDBJ databases">
        <authorList>
            <person name="Heijne W.H."/>
            <person name="Fedorova N.D."/>
            <person name="Nierman W.C."/>
            <person name="Vollebregt A.W."/>
            <person name="Zhao Z."/>
            <person name="Wu L."/>
            <person name="Kumar M."/>
            <person name="Stam H."/>
            <person name="van den Berg M.A."/>
            <person name="Pel H.J."/>
        </authorList>
    </citation>
    <scope>NUCLEOTIDE SEQUENCE [LARGE SCALE GENOMIC DNA]</scope>
    <source>
        <strain evidence="1 2">CBS 393.64</strain>
    </source>
</reference>
<evidence type="ECO:0000313" key="1">
    <source>
        <dbReference type="EMBL" id="KKA19531.1"/>
    </source>
</evidence>
<evidence type="ECO:0000313" key="2">
    <source>
        <dbReference type="Proteomes" id="UP000053958"/>
    </source>
</evidence>
<dbReference type="RefSeq" id="XP_013326143.1">
    <property type="nucleotide sequence ID" value="XM_013470689.1"/>
</dbReference>
<protein>
    <submittedName>
        <fullName evidence="1">Uncharacterized protein</fullName>
    </submittedName>
</protein>
<keyword evidence="2" id="KW-1185">Reference proteome</keyword>
<sequence>RSKPAASESSIWKSFQLEGESQAWEWLRQREVASPISEALNSTHRLLNPTPWSRISSTLLLFCYIPQIDYIIILMSLSRCGLAGMKNRSIKAAGCWTGWYRKALWTGRSSKSFGMLQVSAVQSRKRSSVSGLTRAWSNCFRFDLPRHRGHRTGLGKGPTTAGHAGLRTAEALRPSTLDIW</sequence>
<gene>
    <name evidence="1" type="ORF">T310_6488</name>
</gene>
<name>A0A0F4YNU8_RASE3</name>
<organism evidence="1 2">
    <name type="scientific">Rasamsonia emersonii (strain ATCC 16479 / CBS 393.64 / IMI 116815)</name>
    <dbReference type="NCBI Taxonomy" id="1408163"/>
    <lineage>
        <taxon>Eukaryota</taxon>
        <taxon>Fungi</taxon>
        <taxon>Dikarya</taxon>
        <taxon>Ascomycota</taxon>
        <taxon>Pezizomycotina</taxon>
        <taxon>Eurotiomycetes</taxon>
        <taxon>Eurotiomycetidae</taxon>
        <taxon>Eurotiales</taxon>
        <taxon>Trichocomaceae</taxon>
        <taxon>Rasamsonia</taxon>
    </lineage>
</organism>
<feature type="non-terminal residue" evidence="1">
    <location>
        <position position="1"/>
    </location>
</feature>
<dbReference type="AlphaFoldDB" id="A0A0F4YNU8"/>
<proteinExistence type="predicted"/>
<dbReference type="EMBL" id="LASV01000340">
    <property type="protein sequence ID" value="KKA19531.1"/>
    <property type="molecule type" value="Genomic_DNA"/>
</dbReference>
<dbReference type="GeneID" id="25318790"/>
<comment type="caution">
    <text evidence="1">The sequence shown here is derived from an EMBL/GenBank/DDBJ whole genome shotgun (WGS) entry which is preliminary data.</text>
</comment>
<dbReference type="Proteomes" id="UP000053958">
    <property type="component" value="Unassembled WGS sequence"/>
</dbReference>
<accession>A0A0F4YNU8</accession>